<dbReference type="InterPro" id="IPR011008">
    <property type="entry name" value="Dimeric_a/b-barrel"/>
</dbReference>
<dbReference type="Proteomes" id="UP001596103">
    <property type="component" value="Unassembled WGS sequence"/>
</dbReference>
<keyword evidence="6" id="KW-1185">Reference proteome</keyword>
<proteinExistence type="predicted"/>
<sequence>MKRILDKVDEKILAQLTENARLSHNDIAGSVNLSRNAVRLRIERLERDGFIRGYTIRPGGATPDSQPIRALMFVYRKDRMRGLDVLRHVRSVREVVACDVMSGELDIVLHIEAPTSDRIHKLWEEIAALPEVLNTVTSFVLTRSKNTVSPG</sequence>
<dbReference type="InterPro" id="IPR036388">
    <property type="entry name" value="WH-like_DNA-bd_sf"/>
</dbReference>
<dbReference type="SUPFAM" id="SSF54909">
    <property type="entry name" value="Dimeric alpha+beta barrel"/>
    <property type="match status" value="1"/>
</dbReference>
<protein>
    <submittedName>
        <fullName evidence="5">Lrp/AsnC family transcriptional regulator</fullName>
    </submittedName>
</protein>
<dbReference type="PRINTS" id="PR00033">
    <property type="entry name" value="HTHASNC"/>
</dbReference>
<accession>A0ABW0JCZ8</accession>
<comment type="caution">
    <text evidence="5">The sequence shown here is derived from an EMBL/GenBank/DDBJ whole genome shotgun (WGS) entry which is preliminary data.</text>
</comment>
<dbReference type="Gene3D" id="3.30.70.920">
    <property type="match status" value="1"/>
</dbReference>
<keyword evidence="2" id="KW-0238">DNA-binding</keyword>
<dbReference type="PANTHER" id="PTHR30154">
    <property type="entry name" value="LEUCINE-RESPONSIVE REGULATORY PROTEIN"/>
    <property type="match status" value="1"/>
</dbReference>
<dbReference type="InterPro" id="IPR019888">
    <property type="entry name" value="Tscrpt_reg_AsnC-like"/>
</dbReference>
<dbReference type="InterPro" id="IPR000485">
    <property type="entry name" value="AsnC-type_HTH_dom"/>
</dbReference>
<name>A0ABW0JCZ8_9BURK</name>
<evidence type="ECO:0000256" key="1">
    <source>
        <dbReference type="ARBA" id="ARBA00023015"/>
    </source>
</evidence>
<dbReference type="Pfam" id="PF13412">
    <property type="entry name" value="HTH_24"/>
    <property type="match status" value="1"/>
</dbReference>
<dbReference type="EMBL" id="JBHSMP010000021">
    <property type="protein sequence ID" value="MFC5430695.1"/>
    <property type="molecule type" value="Genomic_DNA"/>
</dbReference>
<dbReference type="RefSeq" id="WP_296655223.1">
    <property type="nucleotide sequence ID" value="NZ_JBHSMP010000021.1"/>
</dbReference>
<dbReference type="PROSITE" id="PS50956">
    <property type="entry name" value="HTH_ASNC_2"/>
    <property type="match status" value="1"/>
</dbReference>
<evidence type="ECO:0000256" key="3">
    <source>
        <dbReference type="ARBA" id="ARBA00023163"/>
    </source>
</evidence>
<dbReference type="PANTHER" id="PTHR30154:SF34">
    <property type="entry name" value="TRANSCRIPTIONAL REGULATOR AZLB"/>
    <property type="match status" value="1"/>
</dbReference>
<feature type="domain" description="HTH asnC-type" evidence="4">
    <location>
        <begin position="5"/>
        <end position="57"/>
    </location>
</feature>
<gene>
    <name evidence="5" type="ORF">ACFPTO_18090</name>
</gene>
<keyword evidence="1" id="KW-0805">Transcription regulation</keyword>
<evidence type="ECO:0000259" key="4">
    <source>
        <dbReference type="PROSITE" id="PS50956"/>
    </source>
</evidence>
<reference evidence="6" key="1">
    <citation type="journal article" date="2019" name="Int. J. Syst. Evol. Microbiol.">
        <title>The Global Catalogue of Microorganisms (GCM) 10K type strain sequencing project: providing services to taxonomists for standard genome sequencing and annotation.</title>
        <authorList>
            <consortium name="The Broad Institute Genomics Platform"/>
            <consortium name="The Broad Institute Genome Sequencing Center for Infectious Disease"/>
            <person name="Wu L."/>
            <person name="Ma J."/>
        </authorList>
    </citation>
    <scope>NUCLEOTIDE SEQUENCE [LARGE SCALE GENOMIC DNA]</scope>
    <source>
        <strain evidence="6">CCUG 56042</strain>
    </source>
</reference>
<organism evidence="5 6">
    <name type="scientific">Paraburkholderia denitrificans</name>
    <dbReference type="NCBI Taxonomy" id="694025"/>
    <lineage>
        <taxon>Bacteria</taxon>
        <taxon>Pseudomonadati</taxon>
        <taxon>Pseudomonadota</taxon>
        <taxon>Betaproteobacteria</taxon>
        <taxon>Burkholderiales</taxon>
        <taxon>Burkholderiaceae</taxon>
        <taxon>Paraburkholderia</taxon>
    </lineage>
</organism>
<evidence type="ECO:0000313" key="5">
    <source>
        <dbReference type="EMBL" id="MFC5430695.1"/>
    </source>
</evidence>
<evidence type="ECO:0000313" key="6">
    <source>
        <dbReference type="Proteomes" id="UP001596103"/>
    </source>
</evidence>
<dbReference type="SMART" id="SM00344">
    <property type="entry name" value="HTH_ASNC"/>
    <property type="match status" value="1"/>
</dbReference>
<dbReference type="Pfam" id="PF01037">
    <property type="entry name" value="AsnC_trans_reg"/>
    <property type="match status" value="1"/>
</dbReference>
<dbReference type="InterPro" id="IPR019887">
    <property type="entry name" value="Tscrpt_reg_AsnC/Lrp_C"/>
</dbReference>
<dbReference type="InterPro" id="IPR019885">
    <property type="entry name" value="Tscrpt_reg_HTH_AsnC-type_CS"/>
</dbReference>
<dbReference type="PROSITE" id="PS00519">
    <property type="entry name" value="HTH_ASNC_1"/>
    <property type="match status" value="1"/>
</dbReference>
<dbReference type="SUPFAM" id="SSF46785">
    <property type="entry name" value="Winged helix' DNA-binding domain"/>
    <property type="match status" value="1"/>
</dbReference>
<keyword evidence="3" id="KW-0804">Transcription</keyword>
<evidence type="ECO:0000256" key="2">
    <source>
        <dbReference type="ARBA" id="ARBA00023125"/>
    </source>
</evidence>
<dbReference type="InterPro" id="IPR036390">
    <property type="entry name" value="WH_DNA-bd_sf"/>
</dbReference>
<dbReference type="Gene3D" id="1.10.10.10">
    <property type="entry name" value="Winged helix-like DNA-binding domain superfamily/Winged helix DNA-binding domain"/>
    <property type="match status" value="1"/>
</dbReference>